<evidence type="ECO:0000313" key="8">
    <source>
        <dbReference type="Proteomes" id="UP001160625"/>
    </source>
</evidence>
<dbReference type="EMBL" id="JARYGZ010000001">
    <property type="protein sequence ID" value="MDH7639328.1"/>
    <property type="molecule type" value="Genomic_DNA"/>
</dbReference>
<dbReference type="NCBIfam" id="TIGR02937">
    <property type="entry name" value="sigma70-ECF"/>
    <property type="match status" value="1"/>
</dbReference>
<dbReference type="SUPFAM" id="SSF88659">
    <property type="entry name" value="Sigma3 and sigma4 domains of RNA polymerase sigma factors"/>
    <property type="match status" value="1"/>
</dbReference>
<evidence type="ECO:0000256" key="2">
    <source>
        <dbReference type="ARBA" id="ARBA00023015"/>
    </source>
</evidence>
<dbReference type="Pfam" id="PF04542">
    <property type="entry name" value="Sigma70_r2"/>
    <property type="match status" value="1"/>
</dbReference>
<feature type="domain" description="RNA polymerase sigma-70 region 2" evidence="5">
    <location>
        <begin position="49"/>
        <end position="111"/>
    </location>
</feature>
<keyword evidence="2" id="KW-0805">Transcription regulation</keyword>
<comment type="caution">
    <text evidence="7">The sequence shown here is derived from an EMBL/GenBank/DDBJ whole genome shotgun (WGS) entry which is preliminary data.</text>
</comment>
<dbReference type="InterPro" id="IPR014284">
    <property type="entry name" value="RNA_pol_sigma-70_dom"/>
</dbReference>
<dbReference type="InterPro" id="IPR007627">
    <property type="entry name" value="RNA_pol_sigma70_r2"/>
</dbReference>
<evidence type="ECO:0000259" key="5">
    <source>
        <dbReference type="Pfam" id="PF04542"/>
    </source>
</evidence>
<accession>A0ABT6N2M2</accession>
<dbReference type="InterPro" id="IPR036388">
    <property type="entry name" value="WH-like_DNA-bd_sf"/>
</dbReference>
<dbReference type="InterPro" id="IPR013324">
    <property type="entry name" value="RNA_pol_sigma_r3/r4-like"/>
</dbReference>
<comment type="similarity">
    <text evidence="1">Belongs to the sigma-70 factor family. ECF subfamily.</text>
</comment>
<dbReference type="InterPro" id="IPR013325">
    <property type="entry name" value="RNA_pol_sigma_r2"/>
</dbReference>
<dbReference type="Proteomes" id="UP001160625">
    <property type="component" value="Unassembled WGS sequence"/>
</dbReference>
<keyword evidence="8" id="KW-1185">Reference proteome</keyword>
<dbReference type="SUPFAM" id="SSF88946">
    <property type="entry name" value="Sigma2 domain of RNA polymerase sigma factors"/>
    <property type="match status" value="1"/>
</dbReference>
<evidence type="ECO:0000313" key="7">
    <source>
        <dbReference type="EMBL" id="MDH7639328.1"/>
    </source>
</evidence>
<dbReference type="Gene3D" id="1.10.10.10">
    <property type="entry name" value="Winged helix-like DNA-binding domain superfamily/Winged helix DNA-binding domain"/>
    <property type="match status" value="1"/>
</dbReference>
<dbReference type="Pfam" id="PF08281">
    <property type="entry name" value="Sigma70_r4_2"/>
    <property type="match status" value="1"/>
</dbReference>
<dbReference type="PANTHER" id="PTHR43133">
    <property type="entry name" value="RNA POLYMERASE ECF-TYPE SIGMA FACTO"/>
    <property type="match status" value="1"/>
</dbReference>
<gene>
    <name evidence="7" type="ORF">QGN17_11360</name>
</gene>
<proteinExistence type="inferred from homology"/>
<evidence type="ECO:0000256" key="1">
    <source>
        <dbReference type="ARBA" id="ARBA00010641"/>
    </source>
</evidence>
<dbReference type="InterPro" id="IPR013249">
    <property type="entry name" value="RNA_pol_sigma70_r4_t2"/>
</dbReference>
<keyword evidence="4" id="KW-0804">Transcription</keyword>
<dbReference type="RefSeq" id="WP_281044603.1">
    <property type="nucleotide sequence ID" value="NZ_JARYGZ010000001.1"/>
</dbReference>
<evidence type="ECO:0000256" key="3">
    <source>
        <dbReference type="ARBA" id="ARBA00023082"/>
    </source>
</evidence>
<sequence length="218" mass="25002">MISSIGRRAPTILVDESTPEGERLGLDITEGLSERRRRLARWVAREIMPHEARVRAWLRRSRLDPDDIDEVIQETYCRLSMLDSVEHIDRPDAYFFSIAGNLLARRLRRQKVVPFETIAEIEAYRDDAPTQEDVAFGHSDWLRMMGLISKLPSRCRQVVRLRKIEGWSQREIAEHLGISEKAVEKHVSAGIGSIRRAWIDGDQAADRLKPAIHSAGSR</sequence>
<evidence type="ECO:0000256" key="4">
    <source>
        <dbReference type="ARBA" id="ARBA00023163"/>
    </source>
</evidence>
<dbReference type="InterPro" id="IPR039425">
    <property type="entry name" value="RNA_pol_sigma-70-like"/>
</dbReference>
<dbReference type="CDD" id="cd06171">
    <property type="entry name" value="Sigma70_r4"/>
    <property type="match status" value="1"/>
</dbReference>
<organism evidence="7 8">
    <name type="scientific">Sphingomonas oryzagri</name>
    <dbReference type="NCBI Taxonomy" id="3042314"/>
    <lineage>
        <taxon>Bacteria</taxon>
        <taxon>Pseudomonadati</taxon>
        <taxon>Pseudomonadota</taxon>
        <taxon>Alphaproteobacteria</taxon>
        <taxon>Sphingomonadales</taxon>
        <taxon>Sphingomonadaceae</taxon>
        <taxon>Sphingomonas</taxon>
    </lineage>
</organism>
<reference evidence="7" key="1">
    <citation type="submission" date="2023-04" db="EMBL/GenBank/DDBJ databases">
        <title>Sphingomonas sp. MAHUQ-71 isolated from rice field.</title>
        <authorList>
            <person name="Huq M.A."/>
        </authorList>
    </citation>
    <scope>NUCLEOTIDE SEQUENCE</scope>
    <source>
        <strain evidence="7">MAHUQ-71</strain>
    </source>
</reference>
<feature type="domain" description="RNA polymerase sigma factor 70 region 4 type 2" evidence="6">
    <location>
        <begin position="144"/>
        <end position="188"/>
    </location>
</feature>
<dbReference type="PANTHER" id="PTHR43133:SF63">
    <property type="entry name" value="RNA POLYMERASE SIGMA FACTOR FECI-RELATED"/>
    <property type="match status" value="1"/>
</dbReference>
<keyword evidence="3" id="KW-0731">Sigma factor</keyword>
<name>A0ABT6N2M2_9SPHN</name>
<dbReference type="Gene3D" id="1.10.1740.10">
    <property type="match status" value="1"/>
</dbReference>
<evidence type="ECO:0000259" key="6">
    <source>
        <dbReference type="Pfam" id="PF08281"/>
    </source>
</evidence>
<protein>
    <submittedName>
        <fullName evidence="7">Sigma-70 family RNA polymerase sigma factor</fullName>
    </submittedName>
</protein>